<name>A0A1V6LVS1_9FLAO</name>
<evidence type="ECO:0008006" key="3">
    <source>
        <dbReference type="Google" id="ProtNLM"/>
    </source>
</evidence>
<comment type="caution">
    <text evidence="1">The sequence shown here is derived from an EMBL/GenBank/DDBJ whole genome shotgun (WGS) entry which is preliminary data.</text>
</comment>
<dbReference type="RefSeq" id="WP_010519509.1">
    <property type="nucleotide sequence ID" value="NZ_AFOE01000049.1"/>
</dbReference>
<dbReference type="EMBL" id="MTBC01000001">
    <property type="protein sequence ID" value="OQD44281.1"/>
    <property type="molecule type" value="Genomic_DNA"/>
</dbReference>
<gene>
    <name evidence="1" type="ORF">BUL40_01635</name>
</gene>
<evidence type="ECO:0000313" key="1">
    <source>
        <dbReference type="EMBL" id="OQD44281.1"/>
    </source>
</evidence>
<accession>A0A1V6LVS1</accession>
<dbReference type="AlphaFoldDB" id="A0A1V6LVS1"/>
<dbReference type="Proteomes" id="UP000191680">
    <property type="component" value="Unassembled WGS sequence"/>
</dbReference>
<sequence length="124" mass="14530">MIKKEKQENTEFLEKSIKYLENTGFENIRADVEGYDTPKSFLKKSTGTTVTPDIVAEKNGRKYFFDISLKTDKENLLKSKWLFLDTLSRLKSNRFKIITTRGHYKFTDTLLNDLNLTNKTPIRI</sequence>
<organism evidence="1 2">
    <name type="scientific">Croceivirga radicis</name>
    <dbReference type="NCBI Taxonomy" id="1929488"/>
    <lineage>
        <taxon>Bacteria</taxon>
        <taxon>Pseudomonadati</taxon>
        <taxon>Bacteroidota</taxon>
        <taxon>Flavobacteriia</taxon>
        <taxon>Flavobacteriales</taxon>
        <taxon>Flavobacteriaceae</taxon>
        <taxon>Croceivirga</taxon>
    </lineage>
</organism>
<protein>
    <recommendedName>
        <fullName evidence="3">REase AHJR-like domain-containing protein</fullName>
    </recommendedName>
</protein>
<keyword evidence="2" id="KW-1185">Reference proteome</keyword>
<proteinExistence type="predicted"/>
<dbReference type="OrthoDB" id="1163349at2"/>
<evidence type="ECO:0000313" key="2">
    <source>
        <dbReference type="Proteomes" id="UP000191680"/>
    </source>
</evidence>
<reference evidence="1 2" key="1">
    <citation type="submission" date="2016-12" db="EMBL/GenBank/DDBJ databases">
        <authorList>
            <person name="Song W.-J."/>
            <person name="Kurnit D.M."/>
        </authorList>
    </citation>
    <scope>NUCLEOTIDE SEQUENCE [LARGE SCALE GENOMIC DNA]</scope>
    <source>
        <strain evidence="1 2">HSG9</strain>
    </source>
</reference>